<dbReference type="EMBL" id="MCFA01000077">
    <property type="protein sequence ID" value="ORY10100.1"/>
    <property type="molecule type" value="Genomic_DNA"/>
</dbReference>
<dbReference type="AlphaFoldDB" id="A0A1Y1ZIL5"/>
<evidence type="ECO:0000313" key="4">
    <source>
        <dbReference type="EMBL" id="ORY10100.1"/>
    </source>
</evidence>
<keyword evidence="2" id="KW-0812">Transmembrane</keyword>
<evidence type="ECO:0000256" key="1">
    <source>
        <dbReference type="SAM" id="MobiDB-lite"/>
    </source>
</evidence>
<evidence type="ECO:0000259" key="3">
    <source>
        <dbReference type="Pfam" id="PF20684"/>
    </source>
</evidence>
<accession>A0A1Y1ZIL5</accession>
<evidence type="ECO:0000313" key="5">
    <source>
        <dbReference type="Proteomes" id="UP000193144"/>
    </source>
</evidence>
<proteinExistence type="predicted"/>
<dbReference type="Pfam" id="PF20684">
    <property type="entry name" value="Fung_rhodopsin"/>
    <property type="match status" value="1"/>
</dbReference>
<comment type="caution">
    <text evidence="4">The sequence shown here is derived from an EMBL/GenBank/DDBJ whole genome shotgun (WGS) entry which is preliminary data.</text>
</comment>
<feature type="region of interest" description="Disordered" evidence="1">
    <location>
        <begin position="233"/>
        <end position="303"/>
    </location>
</feature>
<dbReference type="PANTHER" id="PTHR38794">
    <property type="entry name" value="INTEGRAL MEMBRANE PROTEIN"/>
    <property type="match status" value="1"/>
</dbReference>
<keyword evidence="5" id="KW-1185">Reference proteome</keyword>
<reference evidence="4 5" key="1">
    <citation type="submission" date="2016-07" db="EMBL/GenBank/DDBJ databases">
        <title>Pervasive Adenine N6-methylation of Active Genes in Fungi.</title>
        <authorList>
            <consortium name="DOE Joint Genome Institute"/>
            <person name="Mondo S.J."/>
            <person name="Dannebaum R.O."/>
            <person name="Kuo R.C."/>
            <person name="Labutti K."/>
            <person name="Haridas S."/>
            <person name="Kuo A."/>
            <person name="Salamov A."/>
            <person name="Ahrendt S.R."/>
            <person name="Lipzen A."/>
            <person name="Sullivan W."/>
            <person name="Andreopoulos W.B."/>
            <person name="Clum A."/>
            <person name="Lindquist E."/>
            <person name="Daum C."/>
            <person name="Ramamoorthy G.K."/>
            <person name="Gryganskyi A."/>
            <person name="Culley D."/>
            <person name="Magnuson J.K."/>
            <person name="James T.Y."/>
            <person name="O'Malley M.A."/>
            <person name="Stajich J.E."/>
            <person name="Spatafora J.W."/>
            <person name="Visel A."/>
            <person name="Grigoriev I.V."/>
        </authorList>
    </citation>
    <scope>NUCLEOTIDE SEQUENCE [LARGE SCALE GENOMIC DNA]</scope>
    <source>
        <strain evidence="4 5">CBS 115471</strain>
    </source>
</reference>
<name>A0A1Y1ZIL5_9PLEO</name>
<feature type="transmembrane region" description="Helical" evidence="2">
    <location>
        <begin position="23"/>
        <end position="46"/>
    </location>
</feature>
<protein>
    <recommendedName>
        <fullName evidence="3">Rhodopsin domain-containing protein</fullName>
    </recommendedName>
</protein>
<dbReference type="OrthoDB" id="3918601at2759"/>
<feature type="domain" description="Rhodopsin" evidence="3">
    <location>
        <begin position="2"/>
        <end position="95"/>
    </location>
</feature>
<dbReference type="InterPro" id="IPR049326">
    <property type="entry name" value="Rhodopsin_dom_fungi"/>
</dbReference>
<keyword evidence="2" id="KW-0472">Membrane</keyword>
<gene>
    <name evidence="4" type="ORF">BCR34DRAFT_486210</name>
</gene>
<dbReference type="Proteomes" id="UP000193144">
    <property type="component" value="Unassembled WGS sequence"/>
</dbReference>
<keyword evidence="2" id="KW-1133">Transmembrane helix</keyword>
<dbReference type="PANTHER" id="PTHR38794:SF1">
    <property type="entry name" value="INTEGRAL MEMBRANE PROTEIN"/>
    <property type="match status" value="1"/>
</dbReference>
<sequence>MGCARISVCFLIKQILPGRRPKIAALAFAAFSLVWTISGILVTAFPCRLPKPWVIVGNKCYNLVSFINYIGISNCVAEVLLVVIPLFVWNLRLTAGRSLVFFNRYIGSSDFTYTYWRTALCIQIAQNLSIITACLPYLHPFILGVLCGKTTPEHVVFECHKNTNIREYFRRRDFKLNSTYSSSSTTPMREESYCAPLATYGLDRSSAHLNSQHFNRFPANVATPIVGNHPPENCFNRSVDIPRSRPGTPASPKGLPTVPPKTLSQVGVLPMVDWDTDTSDHGSSSSSSSPSKSRRPRSEYVFSREKVISVPEAGKLYEEDYWRRYPPPPEK</sequence>
<organism evidence="4 5">
    <name type="scientific">Clohesyomyces aquaticus</name>
    <dbReference type="NCBI Taxonomy" id="1231657"/>
    <lineage>
        <taxon>Eukaryota</taxon>
        <taxon>Fungi</taxon>
        <taxon>Dikarya</taxon>
        <taxon>Ascomycota</taxon>
        <taxon>Pezizomycotina</taxon>
        <taxon>Dothideomycetes</taxon>
        <taxon>Pleosporomycetidae</taxon>
        <taxon>Pleosporales</taxon>
        <taxon>Lindgomycetaceae</taxon>
        <taxon>Clohesyomyces</taxon>
    </lineage>
</organism>
<feature type="transmembrane region" description="Helical" evidence="2">
    <location>
        <begin position="66"/>
        <end position="89"/>
    </location>
</feature>
<evidence type="ECO:0000256" key="2">
    <source>
        <dbReference type="SAM" id="Phobius"/>
    </source>
</evidence>